<comment type="caution">
    <text evidence="3">The sequence shown here is derived from an EMBL/GenBank/DDBJ whole genome shotgun (WGS) entry which is preliminary data.</text>
</comment>
<evidence type="ECO:0000313" key="4">
    <source>
        <dbReference type="Proteomes" id="UP000234881"/>
    </source>
</evidence>
<dbReference type="AlphaFoldDB" id="A0A2N5XXA8"/>
<dbReference type="Proteomes" id="UP000234881">
    <property type="component" value="Unassembled WGS sequence"/>
</dbReference>
<keyword evidence="1" id="KW-0732">Signal</keyword>
<keyword evidence="4" id="KW-1185">Reference proteome</keyword>
<evidence type="ECO:0000313" key="3">
    <source>
        <dbReference type="EMBL" id="PLW79130.1"/>
    </source>
</evidence>
<dbReference type="RefSeq" id="WP_101532212.1">
    <property type="nucleotide sequence ID" value="NZ_PKUQ01000001.1"/>
</dbReference>
<dbReference type="PANTHER" id="PTHR19328">
    <property type="entry name" value="HEDGEHOG-INTERACTING PROTEIN"/>
    <property type="match status" value="1"/>
</dbReference>
<protein>
    <recommendedName>
        <fullName evidence="2">Glucose/Sorbosone dehydrogenase domain-containing protein</fullName>
    </recommendedName>
</protein>
<reference evidence="3 4" key="1">
    <citation type="submission" date="2018-01" db="EMBL/GenBank/DDBJ databases">
        <title>The draft genome sequence of Cohaesibacter sp. H1304.</title>
        <authorList>
            <person name="Wang N.-N."/>
            <person name="Du Z.-J."/>
        </authorList>
    </citation>
    <scope>NUCLEOTIDE SEQUENCE [LARGE SCALE GENOMIC DNA]</scope>
    <source>
        <strain evidence="3 4">H1304</strain>
    </source>
</reference>
<evidence type="ECO:0000259" key="2">
    <source>
        <dbReference type="Pfam" id="PF07995"/>
    </source>
</evidence>
<dbReference type="Pfam" id="PF07995">
    <property type="entry name" value="GSDH"/>
    <property type="match status" value="1"/>
</dbReference>
<feature type="domain" description="Glucose/Sorbosone dehydrogenase" evidence="2">
    <location>
        <begin position="44"/>
        <end position="375"/>
    </location>
</feature>
<organism evidence="3 4">
    <name type="scientific">Cohaesibacter celericrescens</name>
    <dbReference type="NCBI Taxonomy" id="2067669"/>
    <lineage>
        <taxon>Bacteria</taxon>
        <taxon>Pseudomonadati</taxon>
        <taxon>Pseudomonadota</taxon>
        <taxon>Alphaproteobacteria</taxon>
        <taxon>Hyphomicrobiales</taxon>
        <taxon>Cohaesibacteraceae</taxon>
    </lineage>
</organism>
<proteinExistence type="predicted"/>
<dbReference type="SUPFAM" id="SSF50952">
    <property type="entry name" value="Soluble quinoprotein glucose dehydrogenase"/>
    <property type="match status" value="1"/>
</dbReference>
<accession>A0A2N5XXA8</accession>
<feature type="signal peptide" evidence="1">
    <location>
        <begin position="1"/>
        <end position="23"/>
    </location>
</feature>
<dbReference type="EMBL" id="PKUQ01000001">
    <property type="protein sequence ID" value="PLW79130.1"/>
    <property type="molecule type" value="Genomic_DNA"/>
</dbReference>
<dbReference type="PANTHER" id="PTHR19328:SF75">
    <property type="entry name" value="ALDOSE SUGAR DEHYDROGENASE YLII"/>
    <property type="match status" value="1"/>
</dbReference>
<sequence length="380" mass="40966">MRTPVRFLPAICLLLLSVQSAMSKTAQHQTQHGPITVEDIAEFNRPWGMAFVTPSSALVTERIGSLWLVNIKTGKKVKVSKPPRAQVEGQGGLLDVALHPDFKNNGWVYFTLARQVKGGSGTAVVRAKLTGLNSEEPTLTDHQLLYQVKPSSASHHFGSRIAFAPDGTFYVTFGDHGERPRAQDTSNASGSVIRLLADGTNPADNPAFAPTSGSARDGLWSIGHRNPQGAAIHPLTGKLWTVEHGARGGDEINRPEAGKNYGWPTISYGKHYTGGKIGKGSAADGMEQPVYYWDPSIAPSGLAFYSGTLFPHWQNSLFVGALKHKKLIRLTVIGGEVTGEEILLENAYGRIRDVSSGPNGALWLLTDSSKGKLLRISPTK</sequence>
<name>A0A2N5XXA8_9HYPH</name>
<dbReference type="InterPro" id="IPR011042">
    <property type="entry name" value="6-blade_b-propeller_TolB-like"/>
</dbReference>
<dbReference type="Gene3D" id="2.120.10.30">
    <property type="entry name" value="TolB, C-terminal domain"/>
    <property type="match status" value="1"/>
</dbReference>
<evidence type="ECO:0000256" key="1">
    <source>
        <dbReference type="SAM" id="SignalP"/>
    </source>
</evidence>
<dbReference type="OrthoDB" id="9770043at2"/>
<dbReference type="InterPro" id="IPR011041">
    <property type="entry name" value="Quinoprot_gluc/sorb_DH_b-prop"/>
</dbReference>
<gene>
    <name evidence="3" type="ORF">C0081_02565</name>
</gene>
<dbReference type="InterPro" id="IPR012938">
    <property type="entry name" value="Glc/Sorbosone_DH"/>
</dbReference>
<feature type="chain" id="PRO_5014976234" description="Glucose/Sorbosone dehydrogenase domain-containing protein" evidence="1">
    <location>
        <begin position="24"/>
        <end position="380"/>
    </location>
</feature>